<reference evidence="2" key="2">
    <citation type="submission" date="2015-06" db="UniProtKB">
        <authorList>
            <consortium name="EnsemblProtists"/>
        </authorList>
    </citation>
    <scope>IDENTIFICATION</scope>
    <source>
        <strain evidence="2">Emoy2</strain>
    </source>
</reference>
<dbReference type="HOGENOM" id="CLU_822451_0_0_1"/>
<evidence type="ECO:0008006" key="4">
    <source>
        <dbReference type="Google" id="ProtNLM"/>
    </source>
</evidence>
<sequence length="314" mass="34224">MRLCSTAAEEAKTSNVAGDNQSAASSAQRAADAAVWSRGDAPRDIGDYELELIYSGKLDGDDDSKKPATKKEPDVANPKSTKLDSRSAMSLSECRDIFGSSDESNDPSPRRSCSLEFEKRTPTGARYKLHRLSKEAGLPCLYWGDACQCCASNIGTNSKGSLPNDRLLLILQSLYKRAGRSFSDGPSSALGVPCHTARQGPTHPSPIASEDPKYPPRADSRATGRGNSSDVLSHRGGSTVVLERSVDHRAYQPMDAVEEEIHLPMGTQDRSDAVSQFDRVTCELREDLEHEKGRRLDLLGNVNRLNSDREKDRA</sequence>
<feature type="region of interest" description="Disordered" evidence="1">
    <location>
        <begin position="182"/>
        <end position="234"/>
    </location>
</feature>
<evidence type="ECO:0000313" key="2">
    <source>
        <dbReference type="EnsemblProtists" id="HpaP807531"/>
    </source>
</evidence>
<dbReference type="EnsemblProtists" id="HpaT807531">
    <property type="protein sequence ID" value="HpaP807531"/>
    <property type="gene ID" value="HpaG807531"/>
</dbReference>
<protein>
    <recommendedName>
        <fullName evidence="4">RxLR effector candidate protein</fullName>
    </recommendedName>
</protein>
<dbReference type="AlphaFoldDB" id="M4BM94"/>
<proteinExistence type="predicted"/>
<dbReference type="Proteomes" id="UP000011713">
    <property type="component" value="Unassembled WGS sequence"/>
</dbReference>
<accession>M4BM94</accession>
<dbReference type="EMBL" id="JH598412">
    <property type="status" value="NOT_ANNOTATED_CDS"/>
    <property type="molecule type" value="Genomic_DNA"/>
</dbReference>
<reference evidence="3" key="1">
    <citation type="journal article" date="2010" name="Science">
        <title>Signatures of adaptation to obligate biotrophy in the Hyaloperonospora arabidopsidis genome.</title>
        <authorList>
            <person name="Baxter L."/>
            <person name="Tripathy S."/>
            <person name="Ishaque N."/>
            <person name="Boot N."/>
            <person name="Cabral A."/>
            <person name="Kemen E."/>
            <person name="Thines M."/>
            <person name="Ah-Fong A."/>
            <person name="Anderson R."/>
            <person name="Badejoko W."/>
            <person name="Bittner-Eddy P."/>
            <person name="Boore J.L."/>
            <person name="Chibucos M.C."/>
            <person name="Coates M."/>
            <person name="Dehal P."/>
            <person name="Delehaunty K."/>
            <person name="Dong S."/>
            <person name="Downton P."/>
            <person name="Dumas B."/>
            <person name="Fabro G."/>
            <person name="Fronick C."/>
            <person name="Fuerstenberg S.I."/>
            <person name="Fulton L."/>
            <person name="Gaulin E."/>
            <person name="Govers F."/>
            <person name="Hughes L."/>
            <person name="Humphray S."/>
            <person name="Jiang R.H."/>
            <person name="Judelson H."/>
            <person name="Kamoun S."/>
            <person name="Kyung K."/>
            <person name="Meijer H."/>
            <person name="Minx P."/>
            <person name="Morris P."/>
            <person name="Nelson J."/>
            <person name="Phuntumart V."/>
            <person name="Qutob D."/>
            <person name="Rehmany A."/>
            <person name="Rougon-Cardoso A."/>
            <person name="Ryden P."/>
            <person name="Torto-Alalibo T."/>
            <person name="Studholme D."/>
            <person name="Wang Y."/>
            <person name="Win J."/>
            <person name="Wood J."/>
            <person name="Clifton S.W."/>
            <person name="Rogers J."/>
            <person name="Van den Ackerveken G."/>
            <person name="Jones J.D."/>
            <person name="McDowell J.M."/>
            <person name="Beynon J."/>
            <person name="Tyler B.M."/>
        </authorList>
    </citation>
    <scope>NUCLEOTIDE SEQUENCE [LARGE SCALE GENOMIC DNA]</scope>
    <source>
        <strain evidence="3">Emoy2</strain>
    </source>
</reference>
<evidence type="ECO:0000256" key="1">
    <source>
        <dbReference type="SAM" id="MobiDB-lite"/>
    </source>
</evidence>
<feature type="region of interest" description="Disordered" evidence="1">
    <location>
        <begin position="57"/>
        <end position="88"/>
    </location>
</feature>
<evidence type="ECO:0000313" key="3">
    <source>
        <dbReference type="Proteomes" id="UP000011713"/>
    </source>
</evidence>
<dbReference type="InParanoid" id="M4BM94"/>
<name>M4BM94_HYAAE</name>
<feature type="region of interest" description="Disordered" evidence="1">
    <location>
        <begin position="1"/>
        <end position="42"/>
    </location>
</feature>
<feature type="compositionally biased region" description="Basic and acidic residues" evidence="1">
    <location>
        <begin position="210"/>
        <end position="222"/>
    </location>
</feature>
<dbReference type="VEuPathDB" id="FungiDB:HpaG807531"/>
<keyword evidence="3" id="KW-1185">Reference proteome</keyword>
<feature type="compositionally biased region" description="Low complexity" evidence="1">
    <location>
        <begin position="22"/>
        <end position="34"/>
    </location>
</feature>
<feature type="compositionally biased region" description="Basic and acidic residues" evidence="1">
    <location>
        <begin position="63"/>
        <end position="74"/>
    </location>
</feature>
<organism evidence="2 3">
    <name type="scientific">Hyaloperonospora arabidopsidis (strain Emoy2)</name>
    <name type="common">Downy mildew agent</name>
    <name type="synonym">Peronospora arabidopsidis</name>
    <dbReference type="NCBI Taxonomy" id="559515"/>
    <lineage>
        <taxon>Eukaryota</taxon>
        <taxon>Sar</taxon>
        <taxon>Stramenopiles</taxon>
        <taxon>Oomycota</taxon>
        <taxon>Peronosporomycetes</taxon>
        <taxon>Peronosporales</taxon>
        <taxon>Peronosporaceae</taxon>
        <taxon>Hyaloperonospora</taxon>
    </lineage>
</organism>